<name>A0A538SX03_UNCEI</name>
<feature type="transmembrane region" description="Helical" evidence="8">
    <location>
        <begin position="192"/>
        <end position="212"/>
    </location>
</feature>
<dbReference type="Pfam" id="PF00795">
    <property type="entry name" value="CN_hydrolase"/>
    <property type="match status" value="1"/>
</dbReference>
<dbReference type="EMBL" id="VBOS01000193">
    <property type="protein sequence ID" value="TMQ55928.1"/>
    <property type="molecule type" value="Genomic_DNA"/>
</dbReference>
<evidence type="ECO:0000259" key="9">
    <source>
        <dbReference type="PROSITE" id="PS50263"/>
    </source>
</evidence>
<evidence type="ECO:0000256" key="3">
    <source>
        <dbReference type="ARBA" id="ARBA00022679"/>
    </source>
</evidence>
<comment type="caution">
    <text evidence="10">The sequence shown here is derived from an EMBL/GenBank/DDBJ whole genome shotgun (WGS) entry which is preliminary data.</text>
</comment>
<keyword evidence="3" id="KW-0808">Transferase</keyword>
<dbReference type="GO" id="GO:0042158">
    <property type="term" value="P:lipoprotein biosynthetic process"/>
    <property type="evidence" value="ECO:0007669"/>
    <property type="project" value="InterPro"/>
</dbReference>
<dbReference type="PROSITE" id="PS50263">
    <property type="entry name" value="CN_HYDROLASE"/>
    <property type="match status" value="1"/>
</dbReference>
<accession>A0A538SX03</accession>
<sequence>MIRRSESAMLSGPASGAVLALAGLLLCISNGRTPISLAPWWALMFLLRFVRGRGPIVGLGAGLAVSVLASLIVWRGMIPVPPGPYFWIASGLGVIFFVPFVVDRVLAPRIGGFASTLVLPLAFAATDLFNALLSPYGSWGSLAYTQYDNLPLIQIVSVTGTAGVVFLIAWFAAVVNWAWEHHFSWKRVGFEVSIVAAVFSLVVLSGGVRLAARPRNAVTVRVAGLTVRAGDARRSMGLLLNPDPTPADLKAVHSATTALLDTLFQRSEREVRAGARIVAWSEANGLVMKQEEPALLARAKEFAVRTGSYVFLALAAAAPGSPRYENQLIAIDPAGQTGFRYHKARPVPGDLEMGADRSVPKPIPGPAGGRIAGAICFDMDFPQLIRRAGRAGADILIAPSSDWLEIDPMHSRMAIFRGIENGFAVVRPTDKGLSVAADCQGRVLAAADYFASADHRIVAQVPTLGVRTFYAAAGDLFAWLCVLALAGLVALAQGMRRPL</sequence>
<dbReference type="InterPro" id="IPR004563">
    <property type="entry name" value="Apolipo_AcylTrfase"/>
</dbReference>
<keyword evidence="2" id="KW-1003">Cell membrane</keyword>
<gene>
    <name evidence="10" type="ORF">E6K72_05770</name>
</gene>
<dbReference type="SUPFAM" id="SSF56317">
    <property type="entry name" value="Carbon-nitrogen hydrolase"/>
    <property type="match status" value="1"/>
</dbReference>
<feature type="transmembrane region" description="Helical" evidence="8">
    <location>
        <begin position="476"/>
        <end position="495"/>
    </location>
</feature>
<keyword evidence="7" id="KW-0012">Acyltransferase</keyword>
<dbReference type="Gene3D" id="3.60.110.10">
    <property type="entry name" value="Carbon-nitrogen hydrolase"/>
    <property type="match status" value="1"/>
</dbReference>
<dbReference type="InterPro" id="IPR003010">
    <property type="entry name" value="C-N_Hydrolase"/>
</dbReference>
<evidence type="ECO:0000256" key="7">
    <source>
        <dbReference type="ARBA" id="ARBA00023315"/>
    </source>
</evidence>
<dbReference type="GO" id="GO:0005886">
    <property type="term" value="C:plasma membrane"/>
    <property type="evidence" value="ECO:0007669"/>
    <property type="project" value="UniProtKB-SubCell"/>
</dbReference>
<keyword evidence="6 8" id="KW-0472">Membrane</keyword>
<reference evidence="10 11" key="1">
    <citation type="journal article" date="2019" name="Nat. Microbiol.">
        <title>Mediterranean grassland soil C-N compound turnover is dependent on rainfall and depth, and is mediated by genomically divergent microorganisms.</title>
        <authorList>
            <person name="Diamond S."/>
            <person name="Andeer P.F."/>
            <person name="Li Z."/>
            <person name="Crits-Christoph A."/>
            <person name="Burstein D."/>
            <person name="Anantharaman K."/>
            <person name="Lane K.R."/>
            <person name="Thomas B.C."/>
            <person name="Pan C."/>
            <person name="Northen T.R."/>
            <person name="Banfield J.F."/>
        </authorList>
    </citation>
    <scope>NUCLEOTIDE SEQUENCE [LARGE SCALE GENOMIC DNA]</scope>
    <source>
        <strain evidence="10">WS_2</strain>
    </source>
</reference>
<dbReference type="InterPro" id="IPR036526">
    <property type="entry name" value="C-N_Hydrolase_sf"/>
</dbReference>
<evidence type="ECO:0000256" key="5">
    <source>
        <dbReference type="ARBA" id="ARBA00022989"/>
    </source>
</evidence>
<comment type="subcellular location">
    <subcellularLocation>
        <location evidence="1">Cell membrane</location>
        <topology evidence="1">Multi-pass membrane protein</topology>
    </subcellularLocation>
</comment>
<dbReference type="PANTHER" id="PTHR38686">
    <property type="entry name" value="APOLIPOPROTEIN N-ACYLTRANSFERASE"/>
    <property type="match status" value="1"/>
</dbReference>
<evidence type="ECO:0000256" key="6">
    <source>
        <dbReference type="ARBA" id="ARBA00023136"/>
    </source>
</evidence>
<dbReference type="AlphaFoldDB" id="A0A538SX03"/>
<keyword evidence="4 8" id="KW-0812">Transmembrane</keyword>
<keyword evidence="5 8" id="KW-1133">Transmembrane helix</keyword>
<feature type="transmembrane region" description="Helical" evidence="8">
    <location>
        <begin position="113"/>
        <end position="132"/>
    </location>
</feature>
<organism evidence="10 11">
    <name type="scientific">Eiseniibacteriota bacterium</name>
    <dbReference type="NCBI Taxonomy" id="2212470"/>
    <lineage>
        <taxon>Bacteria</taxon>
        <taxon>Candidatus Eiseniibacteriota</taxon>
    </lineage>
</organism>
<feature type="transmembrane region" description="Helical" evidence="8">
    <location>
        <begin position="86"/>
        <end position="107"/>
    </location>
</feature>
<evidence type="ECO:0000256" key="1">
    <source>
        <dbReference type="ARBA" id="ARBA00004651"/>
    </source>
</evidence>
<dbReference type="Proteomes" id="UP000317716">
    <property type="component" value="Unassembled WGS sequence"/>
</dbReference>
<evidence type="ECO:0000313" key="11">
    <source>
        <dbReference type="Proteomes" id="UP000317716"/>
    </source>
</evidence>
<evidence type="ECO:0000256" key="2">
    <source>
        <dbReference type="ARBA" id="ARBA00022475"/>
    </source>
</evidence>
<dbReference type="GO" id="GO:0016410">
    <property type="term" value="F:N-acyltransferase activity"/>
    <property type="evidence" value="ECO:0007669"/>
    <property type="project" value="InterPro"/>
</dbReference>
<feature type="domain" description="CN hydrolase" evidence="9">
    <location>
        <begin position="236"/>
        <end position="463"/>
    </location>
</feature>
<feature type="transmembrane region" description="Helical" evidence="8">
    <location>
        <begin position="55"/>
        <end position="74"/>
    </location>
</feature>
<evidence type="ECO:0000256" key="4">
    <source>
        <dbReference type="ARBA" id="ARBA00022692"/>
    </source>
</evidence>
<evidence type="ECO:0000256" key="8">
    <source>
        <dbReference type="SAM" id="Phobius"/>
    </source>
</evidence>
<dbReference type="InterPro" id="IPR045378">
    <property type="entry name" value="LNT_N"/>
</dbReference>
<protein>
    <submittedName>
        <fullName evidence="10">Nitrilase</fullName>
    </submittedName>
</protein>
<dbReference type="PANTHER" id="PTHR38686:SF1">
    <property type="entry name" value="APOLIPOPROTEIN N-ACYLTRANSFERASE"/>
    <property type="match status" value="1"/>
</dbReference>
<evidence type="ECO:0000313" key="10">
    <source>
        <dbReference type="EMBL" id="TMQ55928.1"/>
    </source>
</evidence>
<dbReference type="Pfam" id="PF20154">
    <property type="entry name" value="LNT_N"/>
    <property type="match status" value="1"/>
</dbReference>
<feature type="transmembrane region" description="Helical" evidence="8">
    <location>
        <begin position="152"/>
        <end position="172"/>
    </location>
</feature>
<proteinExistence type="predicted"/>